<sequence length="330" mass="35495">MISNRWIALRKENWSRLEMLLQQIESGGLKVLSGDELRDLGLLYRQAAADLSAARADDASRTLEAYLNKLVSRAHNFVYSGRRLNGRAIWQFFAVGYPRLFRQLFPYTAVALLIFLAGGVLGAILTAVRPNFMHAMLGPQMVDTIEHHKMWTDSILSAKPQASSAIMTNNIGVCFTTFAGGIFAGLGTIWLLFQNGLSMGVISTACGQHHMALSIWSFVAAHGALELPSIFISGGAGLRLATGLLFPGMVRRKDALALAGGESIRLLAGTIPMLTIAGILEAFLSPSGAPVALKFSVCALLLVGLSFWLSEGGRTTPIRTESSEAVKAMA</sequence>
<dbReference type="PANTHER" id="PTHR35337:SF1">
    <property type="entry name" value="SLR1478 PROTEIN"/>
    <property type="match status" value="1"/>
</dbReference>
<dbReference type="Proteomes" id="UP000540989">
    <property type="component" value="Unassembled WGS sequence"/>
</dbReference>
<keyword evidence="1" id="KW-1133">Transmembrane helix</keyword>
<name>A0A7W8E2Q3_9BACT</name>
<protein>
    <submittedName>
        <fullName evidence="2">Putative membrane protein SpoIIM required for sporulation</fullName>
    </submittedName>
</protein>
<accession>A0A7W8E2Q3</accession>
<reference evidence="2 3" key="1">
    <citation type="submission" date="2020-08" db="EMBL/GenBank/DDBJ databases">
        <title>Genomic Encyclopedia of Type Strains, Phase IV (KMG-V): Genome sequencing to study the core and pangenomes of soil and plant-associated prokaryotes.</title>
        <authorList>
            <person name="Whitman W."/>
        </authorList>
    </citation>
    <scope>NUCLEOTIDE SEQUENCE [LARGE SCALE GENOMIC DNA]</scope>
    <source>
        <strain evidence="2 3">M8UP14</strain>
    </source>
</reference>
<keyword evidence="3" id="KW-1185">Reference proteome</keyword>
<feature type="transmembrane region" description="Helical" evidence="1">
    <location>
        <begin position="291"/>
        <end position="309"/>
    </location>
</feature>
<gene>
    <name evidence="2" type="ORF">HDF16_001823</name>
</gene>
<proteinExistence type="predicted"/>
<feature type="transmembrane region" description="Helical" evidence="1">
    <location>
        <begin position="266"/>
        <end position="285"/>
    </location>
</feature>
<keyword evidence="1" id="KW-0472">Membrane</keyword>
<evidence type="ECO:0000313" key="3">
    <source>
        <dbReference type="Proteomes" id="UP000540989"/>
    </source>
</evidence>
<comment type="caution">
    <text evidence="2">The sequence shown here is derived from an EMBL/GenBank/DDBJ whole genome shotgun (WGS) entry which is preliminary data.</text>
</comment>
<dbReference type="AlphaFoldDB" id="A0A7W8E2Q3"/>
<organism evidence="2 3">
    <name type="scientific">Granulicella aggregans</name>
    <dbReference type="NCBI Taxonomy" id="474949"/>
    <lineage>
        <taxon>Bacteria</taxon>
        <taxon>Pseudomonadati</taxon>
        <taxon>Acidobacteriota</taxon>
        <taxon>Terriglobia</taxon>
        <taxon>Terriglobales</taxon>
        <taxon>Acidobacteriaceae</taxon>
        <taxon>Granulicella</taxon>
    </lineage>
</organism>
<feature type="transmembrane region" description="Helical" evidence="1">
    <location>
        <begin position="104"/>
        <end position="128"/>
    </location>
</feature>
<evidence type="ECO:0000313" key="2">
    <source>
        <dbReference type="EMBL" id="MBB5057138.1"/>
    </source>
</evidence>
<dbReference type="RefSeq" id="WP_184215656.1">
    <property type="nucleotide sequence ID" value="NZ_JACHIP010000002.1"/>
</dbReference>
<dbReference type="InterPro" id="IPR002798">
    <property type="entry name" value="SpoIIM-like"/>
</dbReference>
<keyword evidence="1" id="KW-0812">Transmembrane</keyword>
<feature type="transmembrane region" description="Helical" evidence="1">
    <location>
        <begin position="170"/>
        <end position="193"/>
    </location>
</feature>
<dbReference type="EMBL" id="JACHIP010000002">
    <property type="protein sequence ID" value="MBB5057138.1"/>
    <property type="molecule type" value="Genomic_DNA"/>
</dbReference>
<dbReference type="Pfam" id="PF01944">
    <property type="entry name" value="SpoIIM"/>
    <property type="match status" value="1"/>
</dbReference>
<dbReference type="PANTHER" id="PTHR35337">
    <property type="entry name" value="SLR1478 PROTEIN"/>
    <property type="match status" value="1"/>
</dbReference>
<evidence type="ECO:0000256" key="1">
    <source>
        <dbReference type="SAM" id="Phobius"/>
    </source>
</evidence>